<dbReference type="SUPFAM" id="SSF54862">
    <property type="entry name" value="4Fe-4S ferredoxins"/>
    <property type="match status" value="1"/>
</dbReference>
<name>A0A162UF10_9CLOT</name>
<feature type="domain" description="4Fe-4S ferredoxin-type" evidence="5">
    <location>
        <begin position="86"/>
        <end position="115"/>
    </location>
</feature>
<organism evidence="6 7">
    <name type="scientific">Clostridium magnum DSM 2767</name>
    <dbReference type="NCBI Taxonomy" id="1121326"/>
    <lineage>
        <taxon>Bacteria</taxon>
        <taxon>Bacillati</taxon>
        <taxon>Bacillota</taxon>
        <taxon>Clostridia</taxon>
        <taxon>Eubacteriales</taxon>
        <taxon>Clostridiaceae</taxon>
        <taxon>Clostridium</taxon>
    </lineage>
</organism>
<evidence type="ECO:0000313" key="6">
    <source>
        <dbReference type="EMBL" id="KZL93831.1"/>
    </source>
</evidence>
<proteinExistence type="predicted"/>
<dbReference type="Proteomes" id="UP000076603">
    <property type="component" value="Unassembled WGS sequence"/>
</dbReference>
<dbReference type="InterPro" id="IPR017900">
    <property type="entry name" value="4Fe4S_Fe_S_CS"/>
</dbReference>
<evidence type="ECO:0000256" key="2">
    <source>
        <dbReference type="ARBA" id="ARBA00022723"/>
    </source>
</evidence>
<dbReference type="PROSITE" id="PS51379">
    <property type="entry name" value="4FE4S_FER_2"/>
    <property type="match status" value="2"/>
</dbReference>
<evidence type="ECO:0000313" key="7">
    <source>
        <dbReference type="Proteomes" id="UP000076603"/>
    </source>
</evidence>
<dbReference type="EMBL" id="LWAE01000001">
    <property type="protein sequence ID" value="KZL93831.1"/>
    <property type="molecule type" value="Genomic_DNA"/>
</dbReference>
<dbReference type="PATRIC" id="fig|1121326.3.peg.841"/>
<keyword evidence="2" id="KW-0479">Metal-binding</keyword>
<evidence type="ECO:0000256" key="3">
    <source>
        <dbReference type="ARBA" id="ARBA00023004"/>
    </source>
</evidence>
<keyword evidence="1" id="KW-0004">4Fe-4S</keyword>
<dbReference type="Pfam" id="PF00037">
    <property type="entry name" value="Fer4"/>
    <property type="match status" value="1"/>
</dbReference>
<dbReference type="RefSeq" id="WP_066618340.1">
    <property type="nucleotide sequence ID" value="NZ_FQXL01000012.1"/>
</dbReference>
<feature type="domain" description="4Fe-4S ferredoxin-type" evidence="5">
    <location>
        <begin position="6"/>
        <end position="36"/>
    </location>
</feature>
<dbReference type="AlphaFoldDB" id="A0A162UF10"/>
<dbReference type="GO" id="GO:0051539">
    <property type="term" value="F:4 iron, 4 sulfur cluster binding"/>
    <property type="evidence" value="ECO:0007669"/>
    <property type="project" value="UniProtKB-KW"/>
</dbReference>
<sequence>MKADLNSFVIGDPQKCIGCRSCEVACAASHRENNTGLTVGTMDSPITPRLFYIKNNNSVIEIQCRHCEDAPCANACPAKAISEVNGSIFINEKLCIGCKTCSLVCPVGAIDLLPRYEGPIINGGVDRKLSVMAYKCDMCKDAGGTPNCVKACPKDALTIANPKENKRARNKKAALQLLGLNKKI</sequence>
<dbReference type="STRING" id="1121326.CLMAG_08840"/>
<accession>A0A162UF10</accession>
<protein>
    <submittedName>
        <fullName evidence="6">Iron-sulfur protein</fullName>
    </submittedName>
</protein>
<evidence type="ECO:0000259" key="5">
    <source>
        <dbReference type="PROSITE" id="PS51379"/>
    </source>
</evidence>
<dbReference type="InterPro" id="IPR050294">
    <property type="entry name" value="RnfB_subfamily"/>
</dbReference>
<evidence type="ECO:0000256" key="1">
    <source>
        <dbReference type="ARBA" id="ARBA00022485"/>
    </source>
</evidence>
<keyword evidence="4" id="KW-0411">Iron-sulfur</keyword>
<dbReference type="Gene3D" id="3.30.70.20">
    <property type="match status" value="2"/>
</dbReference>
<dbReference type="GO" id="GO:0046872">
    <property type="term" value="F:metal ion binding"/>
    <property type="evidence" value="ECO:0007669"/>
    <property type="project" value="UniProtKB-KW"/>
</dbReference>
<keyword evidence="7" id="KW-1185">Reference proteome</keyword>
<comment type="caution">
    <text evidence="6">The sequence shown here is derived from an EMBL/GenBank/DDBJ whole genome shotgun (WGS) entry which is preliminary data.</text>
</comment>
<dbReference type="PROSITE" id="PS00198">
    <property type="entry name" value="4FE4S_FER_1"/>
    <property type="match status" value="1"/>
</dbReference>
<keyword evidence="3" id="KW-0408">Iron</keyword>
<reference evidence="6 7" key="1">
    <citation type="submission" date="2016-04" db="EMBL/GenBank/DDBJ databases">
        <title>Genome sequence of Clostridium magnum DSM 2767.</title>
        <authorList>
            <person name="Poehlein A."/>
            <person name="Uhlig R."/>
            <person name="Fischer R."/>
            <person name="Bahl H."/>
            <person name="Daniel R."/>
        </authorList>
    </citation>
    <scope>NUCLEOTIDE SEQUENCE [LARGE SCALE GENOMIC DNA]</scope>
    <source>
        <strain evidence="6 7">DSM 2767</strain>
    </source>
</reference>
<evidence type="ECO:0000256" key="4">
    <source>
        <dbReference type="ARBA" id="ARBA00023014"/>
    </source>
</evidence>
<dbReference type="OrthoDB" id="9810688at2"/>
<gene>
    <name evidence="6" type="primary">cooF_1</name>
    <name evidence="6" type="ORF">CLMAG_08840</name>
</gene>
<dbReference type="PANTHER" id="PTHR42859:SF16">
    <property type="entry name" value="FORMATE HYDROGENLYASE SUBUNIT 2-RELATED"/>
    <property type="match status" value="1"/>
</dbReference>
<dbReference type="InterPro" id="IPR017896">
    <property type="entry name" value="4Fe4S_Fe-S-bd"/>
</dbReference>
<dbReference type="CDD" id="cd10554">
    <property type="entry name" value="HycB_like"/>
    <property type="match status" value="1"/>
</dbReference>
<dbReference type="PANTHER" id="PTHR42859">
    <property type="entry name" value="OXIDOREDUCTASE"/>
    <property type="match status" value="1"/>
</dbReference>